<protein>
    <submittedName>
        <fullName evidence="1">Uncharacterized protein</fullName>
    </submittedName>
</protein>
<proteinExistence type="predicted"/>
<organism evidence="1 2">
    <name type="scientific">Fusobacterium nucleatum subsp. polymorphum</name>
    <name type="common">Fusobacterium polymorphum</name>
    <dbReference type="NCBI Taxonomy" id="76857"/>
    <lineage>
        <taxon>Bacteria</taxon>
        <taxon>Fusobacteriati</taxon>
        <taxon>Fusobacteriota</taxon>
        <taxon>Fusobacteriia</taxon>
        <taxon>Fusobacteriales</taxon>
        <taxon>Fusobacteriaceae</taxon>
        <taxon>Fusobacterium</taxon>
    </lineage>
</organism>
<dbReference type="Proteomes" id="UP000224182">
    <property type="component" value="Unassembled WGS sequence"/>
</dbReference>
<gene>
    <name evidence="1" type="ORF">CBG54_05930</name>
</gene>
<reference evidence="1 2" key="1">
    <citation type="submission" date="2017-06" db="EMBL/GenBank/DDBJ databases">
        <title>Draft genome sequence of Fusobacterium nucleatum subsp. polymorphum KCOM 1271 (=ChDC F305).</title>
        <authorList>
            <person name="Kook J.-K."/>
            <person name="Park S.-N."/>
            <person name="Lim Y.K."/>
            <person name="Roh H."/>
        </authorList>
    </citation>
    <scope>NUCLEOTIDE SEQUENCE [LARGE SCALE GENOMIC DNA]</scope>
    <source>
        <strain evidence="2">KCOM 1271 (ChDC F305)</strain>
    </source>
</reference>
<dbReference type="RefSeq" id="WP_098974334.1">
    <property type="nucleotide sequence ID" value="NZ_CP077115.1"/>
</dbReference>
<dbReference type="EMBL" id="NIRN01000001">
    <property type="protein sequence ID" value="PHI06603.1"/>
    <property type="molecule type" value="Genomic_DNA"/>
</dbReference>
<evidence type="ECO:0000313" key="1">
    <source>
        <dbReference type="EMBL" id="PHI06603.1"/>
    </source>
</evidence>
<name>A0A2C6BQV4_FUSNP</name>
<accession>A0A2C6BQV4</accession>
<dbReference type="AlphaFoldDB" id="A0A2C6BQV4"/>
<sequence>MKKLEKQKSKEEILIDTALKNKRIHFLNEAKITGLYTRKLEELYDYYLDEIKKSESMQDQSEINTNFADELKKLFAYIDWYDDVANSEEELAIKSTENLLRFRDE</sequence>
<comment type="caution">
    <text evidence="1">The sequence shown here is derived from an EMBL/GenBank/DDBJ whole genome shotgun (WGS) entry which is preliminary data.</text>
</comment>
<evidence type="ECO:0000313" key="2">
    <source>
        <dbReference type="Proteomes" id="UP000224182"/>
    </source>
</evidence>